<reference evidence="1 2" key="1">
    <citation type="submission" date="2012-07" db="EMBL/GenBank/DDBJ databases">
        <title>Draft genome sequence of Desulfovibrio magneticus str. Maddingley MBC34 obtained from a metagenomic sequence of a methanogenic enrichment isolated from coal-seam formation water in Victoria, Australia.</title>
        <authorList>
            <person name="Greenfield P."/>
            <person name="Hendry P."/>
            <person name="Li D."/>
            <person name="Rosewarne C.P."/>
            <person name="Tran-Dinh N."/>
            <person name="Elbourne L.D.H."/>
            <person name="Paulsen I.T."/>
            <person name="Midgley D.J."/>
        </authorList>
    </citation>
    <scope>NUCLEOTIDE SEQUENCE [LARGE SCALE GENOMIC DNA]</scope>
    <source>
        <strain evidence="2">Maddingley MBC34</strain>
    </source>
</reference>
<dbReference type="Proteomes" id="UP000006272">
    <property type="component" value="Unassembled WGS sequence"/>
</dbReference>
<protein>
    <submittedName>
        <fullName evidence="1">Arylsulfotransferase (ASST)</fullName>
    </submittedName>
</protein>
<dbReference type="InterPro" id="IPR011047">
    <property type="entry name" value="Quinoprotein_ADH-like_sf"/>
</dbReference>
<evidence type="ECO:0000313" key="2">
    <source>
        <dbReference type="Proteomes" id="UP000006272"/>
    </source>
</evidence>
<keyword evidence="1" id="KW-0808">Transferase</keyword>
<sequence length="456" mass="49387">MSETALPGYILIAPQESTFTYLVDRDGAVVHTWKSDFNAGLTATLTEDGHLFRAGKVANDHYIHGSGGVIEEYDWDGNLVWQYFYNDSSEFQHHDFTILPNGDVLFIAAEIITADEALALGRDPSKLRDGFLVADKLVEVKPEGFSGGEVVWQWRAIDHIIQDVSPGRATYGSVAAHPERIDFNYEGRPSFPDGWTHMNSVDYDPDTDQILISSRNYNEIWIIDHSTSTAEAAGHTGGDWGHGGDLLYRWGNPEAYRAGTRADRQLNGQHDAKWIDAGLPGAGDIFVFDNGADRLGGKYSRVLELTVPTAGDGIYYLSADGAYGPSEASWSYTADVPTTYYSARMSGAQRLPDGNTLTTVGDAGTLVEVTPQGRAAWVYDADRTLLEGAAPGSETSVFYATWYPEDYAGFAGKALIAQDATLGMLSRYATNAVETTLGTSKALMVGSPVSLAASSA</sequence>
<dbReference type="PANTHER" id="PTHR35340:SF5">
    <property type="entry name" value="ASST-DOMAIN-CONTAINING PROTEIN"/>
    <property type="match status" value="1"/>
</dbReference>
<dbReference type="PATRIC" id="fig|1206767.3.peg.960"/>
<dbReference type="SUPFAM" id="SSF50998">
    <property type="entry name" value="Quinoprotein alcohol dehydrogenase-like"/>
    <property type="match status" value="1"/>
</dbReference>
<gene>
    <name evidence="1" type="ORF">B193_0996</name>
</gene>
<accession>K6GGN9</accession>
<evidence type="ECO:0000313" key="1">
    <source>
        <dbReference type="EMBL" id="EKO40279.1"/>
    </source>
</evidence>
<proteinExistence type="predicted"/>
<dbReference type="EMBL" id="ALAO01000082">
    <property type="protein sequence ID" value="EKO40279.1"/>
    <property type="molecule type" value="Genomic_DNA"/>
</dbReference>
<comment type="caution">
    <text evidence="1">The sequence shown here is derived from an EMBL/GenBank/DDBJ whole genome shotgun (WGS) entry which is preliminary data.</text>
</comment>
<name>K6GGN9_9BACT</name>
<organism evidence="1 2">
    <name type="scientific">Solidesulfovibrio magneticus str. Maddingley MBC34</name>
    <dbReference type="NCBI Taxonomy" id="1206767"/>
    <lineage>
        <taxon>Bacteria</taxon>
        <taxon>Pseudomonadati</taxon>
        <taxon>Thermodesulfobacteriota</taxon>
        <taxon>Desulfovibrionia</taxon>
        <taxon>Desulfovibrionales</taxon>
        <taxon>Desulfovibrionaceae</taxon>
        <taxon>Solidesulfovibrio</taxon>
    </lineage>
</organism>
<dbReference type="Pfam" id="PF05935">
    <property type="entry name" value="Arylsulfotrans"/>
    <property type="match status" value="1"/>
</dbReference>
<dbReference type="InterPro" id="IPR053143">
    <property type="entry name" value="Arylsulfate_ST"/>
</dbReference>
<dbReference type="AlphaFoldDB" id="K6GGN9"/>
<dbReference type="InterPro" id="IPR010262">
    <property type="entry name" value="Arylsulfotransferase_bact"/>
</dbReference>
<dbReference type="PANTHER" id="PTHR35340">
    <property type="entry name" value="PQQ ENZYME REPEAT PROTEIN-RELATED"/>
    <property type="match status" value="1"/>
</dbReference>
<dbReference type="GO" id="GO:0004062">
    <property type="term" value="F:aryl sulfotransferase activity"/>
    <property type="evidence" value="ECO:0007669"/>
    <property type="project" value="InterPro"/>
</dbReference>